<evidence type="ECO:0000313" key="3">
    <source>
        <dbReference type="Proteomes" id="UP000677054"/>
    </source>
</evidence>
<evidence type="ECO:0000256" key="1">
    <source>
        <dbReference type="SAM" id="MobiDB-lite"/>
    </source>
</evidence>
<name>A0A7R9FN51_9CRUS</name>
<accession>A0A7R9FN51</accession>
<dbReference type="Proteomes" id="UP000677054">
    <property type="component" value="Unassembled WGS sequence"/>
</dbReference>
<dbReference type="EMBL" id="CAJPEV010002288">
    <property type="protein sequence ID" value="CAG0896398.1"/>
    <property type="molecule type" value="Genomic_DNA"/>
</dbReference>
<organism evidence="2">
    <name type="scientific">Darwinula stevensoni</name>
    <dbReference type="NCBI Taxonomy" id="69355"/>
    <lineage>
        <taxon>Eukaryota</taxon>
        <taxon>Metazoa</taxon>
        <taxon>Ecdysozoa</taxon>
        <taxon>Arthropoda</taxon>
        <taxon>Crustacea</taxon>
        <taxon>Oligostraca</taxon>
        <taxon>Ostracoda</taxon>
        <taxon>Podocopa</taxon>
        <taxon>Podocopida</taxon>
        <taxon>Darwinulocopina</taxon>
        <taxon>Darwinuloidea</taxon>
        <taxon>Darwinulidae</taxon>
        <taxon>Darwinula</taxon>
    </lineage>
</organism>
<feature type="region of interest" description="Disordered" evidence="1">
    <location>
        <begin position="196"/>
        <end position="228"/>
    </location>
</feature>
<proteinExistence type="predicted"/>
<dbReference type="OrthoDB" id="204305at2759"/>
<dbReference type="EMBL" id="LR901805">
    <property type="protein sequence ID" value="CAD7249425.1"/>
    <property type="molecule type" value="Genomic_DNA"/>
</dbReference>
<dbReference type="AlphaFoldDB" id="A0A7R9FN51"/>
<reference evidence="2" key="1">
    <citation type="submission" date="2020-11" db="EMBL/GenBank/DDBJ databases">
        <authorList>
            <person name="Tran Van P."/>
        </authorList>
    </citation>
    <scope>NUCLEOTIDE SEQUENCE</scope>
</reference>
<evidence type="ECO:0000313" key="2">
    <source>
        <dbReference type="EMBL" id="CAD7249425.1"/>
    </source>
</evidence>
<gene>
    <name evidence="2" type="ORF">DSTB1V02_LOCUS9222</name>
</gene>
<sequence>MGHPLRYFLAGSCTIFALSAYLNIYWDPPTHPGSVRLRSLANITDARTDPEIYCGRRSISRGPHQRVLSYSLFGVYRNFRAAGPYETLVSEIPEAVDKWYPGIPPGIPLGIPQAENGWVVRIYTNYSRENEQVASWMKSLEDKFPNLDFCHVENLPGIVGDIQTRQSNGRVWRYLPMMDPFVDTFVSRSGAIQVRRHPGQATYRSGAVQARRRPGQAPDSDSPVSERESAAVKEWMESGYLFHAMKDHPAHHGPVFAGLWGAKVSQNRSFVHYLGRKMIFESKPSNDEGLDQYLLHYVLWNEAKEHFMVHASFTCDEFVGGGMRPYPTRREGGFWLGSGTRHAPLVKECPLKCRPKEHPDWVNC</sequence>
<protein>
    <submittedName>
        <fullName evidence="2">Uncharacterized protein</fullName>
    </submittedName>
</protein>
<keyword evidence="3" id="KW-1185">Reference proteome</keyword>